<dbReference type="GO" id="GO:0046872">
    <property type="term" value="F:metal ion binding"/>
    <property type="evidence" value="ECO:0007669"/>
    <property type="project" value="UniProtKB-KW"/>
</dbReference>
<evidence type="ECO:0000259" key="5">
    <source>
        <dbReference type="Pfam" id="PF00884"/>
    </source>
</evidence>
<dbReference type="PROSITE" id="PS00523">
    <property type="entry name" value="SULFATASE_1"/>
    <property type="match status" value="1"/>
</dbReference>
<dbReference type="PANTHER" id="PTHR42693">
    <property type="entry name" value="ARYLSULFATASE FAMILY MEMBER"/>
    <property type="match status" value="1"/>
</dbReference>
<organism evidence="6 7">
    <name type="scientific">Phaeodactylibacter xiamenensis</name>
    <dbReference type="NCBI Taxonomy" id="1524460"/>
    <lineage>
        <taxon>Bacteria</taxon>
        <taxon>Pseudomonadati</taxon>
        <taxon>Bacteroidota</taxon>
        <taxon>Saprospiria</taxon>
        <taxon>Saprospirales</taxon>
        <taxon>Haliscomenobacteraceae</taxon>
        <taxon>Phaeodactylibacter</taxon>
    </lineage>
</organism>
<dbReference type="PROSITE" id="PS51257">
    <property type="entry name" value="PROKAR_LIPOPROTEIN"/>
    <property type="match status" value="1"/>
</dbReference>
<dbReference type="Gene3D" id="3.40.720.10">
    <property type="entry name" value="Alkaline Phosphatase, subunit A"/>
    <property type="match status" value="2"/>
</dbReference>
<dbReference type="GO" id="GO:0004065">
    <property type="term" value="F:arylsulfatase activity"/>
    <property type="evidence" value="ECO:0007669"/>
    <property type="project" value="TreeGrafter"/>
</dbReference>
<keyword evidence="7" id="KW-1185">Reference proteome</keyword>
<evidence type="ECO:0000256" key="2">
    <source>
        <dbReference type="ARBA" id="ARBA00022723"/>
    </source>
</evidence>
<dbReference type="Pfam" id="PF00884">
    <property type="entry name" value="Sulfatase"/>
    <property type="match status" value="1"/>
</dbReference>
<name>A0A098S199_9BACT</name>
<dbReference type="Proteomes" id="UP000029736">
    <property type="component" value="Unassembled WGS sequence"/>
</dbReference>
<dbReference type="InterPro" id="IPR000917">
    <property type="entry name" value="Sulfatase_N"/>
</dbReference>
<dbReference type="RefSeq" id="WP_044230091.1">
    <property type="nucleotide sequence ID" value="NZ_JBKAGJ010000059.1"/>
</dbReference>
<reference evidence="6 7" key="1">
    <citation type="journal article" date="2014" name="Int. J. Syst. Evol. Microbiol.">
        <title>Phaeodactylibacter xiamenensis gen. nov., sp. nov., a member of the family Saprospiraceae isolated from the marine alga Phaeodactylum tricornutum.</title>
        <authorList>
            <person name="Chen Z.Jr."/>
            <person name="Lei X."/>
            <person name="Lai Q."/>
            <person name="Li Y."/>
            <person name="Zhang B."/>
            <person name="Zhang J."/>
            <person name="Zhang H."/>
            <person name="Yang L."/>
            <person name="Zheng W."/>
            <person name="Tian Y."/>
            <person name="Yu Z."/>
            <person name="Xu H.Jr."/>
            <person name="Zheng T."/>
        </authorList>
    </citation>
    <scope>NUCLEOTIDE SEQUENCE [LARGE SCALE GENOMIC DNA]</scope>
    <source>
        <strain evidence="6 7">KD52</strain>
    </source>
</reference>
<keyword evidence="3" id="KW-0378">Hydrolase</keyword>
<feature type="domain" description="Sulfatase N-terminal" evidence="5">
    <location>
        <begin position="32"/>
        <end position="334"/>
    </location>
</feature>
<dbReference type="InterPro" id="IPR050738">
    <property type="entry name" value="Sulfatase"/>
</dbReference>
<gene>
    <name evidence="6" type="ORF">IX84_31055</name>
</gene>
<evidence type="ECO:0000256" key="1">
    <source>
        <dbReference type="ARBA" id="ARBA00008779"/>
    </source>
</evidence>
<protein>
    <submittedName>
        <fullName evidence="6">Sulfatase</fullName>
    </submittedName>
</protein>
<dbReference type="InterPro" id="IPR017850">
    <property type="entry name" value="Alkaline_phosphatase_core_sf"/>
</dbReference>
<comment type="similarity">
    <text evidence="1">Belongs to the sulfatase family.</text>
</comment>
<evidence type="ECO:0000313" key="6">
    <source>
        <dbReference type="EMBL" id="KGE84902.1"/>
    </source>
</evidence>
<dbReference type="AlphaFoldDB" id="A0A098S199"/>
<dbReference type="STRING" id="1524460.IX84_31055"/>
<evidence type="ECO:0000313" key="7">
    <source>
        <dbReference type="Proteomes" id="UP000029736"/>
    </source>
</evidence>
<keyword evidence="2" id="KW-0479">Metal-binding</keyword>
<dbReference type="InterPro" id="IPR024607">
    <property type="entry name" value="Sulfatase_CS"/>
</dbReference>
<accession>A0A098S199</accession>
<keyword evidence="4" id="KW-0106">Calcium</keyword>
<comment type="caution">
    <text evidence="6">The sequence shown here is derived from an EMBL/GenBank/DDBJ whole genome shotgun (WGS) entry which is preliminary data.</text>
</comment>
<dbReference type="EMBL" id="JPOS01000101">
    <property type="protein sequence ID" value="KGE84902.1"/>
    <property type="molecule type" value="Genomic_DNA"/>
</dbReference>
<evidence type="ECO:0000256" key="4">
    <source>
        <dbReference type="ARBA" id="ARBA00022837"/>
    </source>
</evidence>
<dbReference type="PANTHER" id="PTHR42693:SF33">
    <property type="entry name" value="ARYLSULFATASE"/>
    <property type="match status" value="1"/>
</dbReference>
<evidence type="ECO:0000256" key="3">
    <source>
        <dbReference type="ARBA" id="ARBA00022801"/>
    </source>
</evidence>
<dbReference type="SUPFAM" id="SSF53649">
    <property type="entry name" value="Alkaline phosphatase-like"/>
    <property type="match status" value="1"/>
</dbReference>
<dbReference type="OrthoDB" id="975025at2"/>
<sequence length="428" mass="46590">MKYFTILLFALAFTLGCNDEPETPTPTATAQPNILLILADDMGKDATSGFTEGNTKPGTPNLDRLRTEGLTFNRLWVNPTCSPTRASILTGRYGYRTGVKWAGDPLPTTEKSLHQYIKDGTDGAYATALIGKWHLSEEGAVATPESFGIDYYAGLARGAVQNYYQWQLTEDGSGSLQTEYITQVFTDLSIDWVNSQSKPWFLWLAYNAPHTPFHTPPAAMHTQGALPDYTDGLDPTPYYMAAIEAMDFQIGRLLEGIPTEVLDNTLIIFLADNGTPAQVAQAPYSGSTVKGSLYQGGVNVPMFVSGKGVTRQGEDNSLLCSTDLFSTIANLTGINEAVYQDSYSFANLLTGGQGSRTFQYTEMDNGTTNAWAISNGKYKLITGADGNEELYQLEQDPYENTNLLIDALPSEAAEAKSVLEAELSAIRN</sequence>
<proteinExistence type="inferred from homology"/>